<keyword evidence="6" id="KW-0067">ATP-binding</keyword>
<dbReference type="GO" id="GO:0016979">
    <property type="term" value="F:lipoate-protein ligase activity"/>
    <property type="evidence" value="ECO:0007669"/>
    <property type="project" value="UniProtKB-EC"/>
</dbReference>
<dbReference type="InterPro" id="IPR019491">
    <property type="entry name" value="Lipoate_protein_ligase_C"/>
</dbReference>
<evidence type="ECO:0000256" key="3">
    <source>
        <dbReference type="ARBA" id="ARBA00012367"/>
    </source>
</evidence>
<evidence type="ECO:0000259" key="8">
    <source>
        <dbReference type="PROSITE" id="PS51733"/>
    </source>
</evidence>
<proteinExistence type="predicted"/>
<evidence type="ECO:0000256" key="6">
    <source>
        <dbReference type="ARBA" id="ARBA00022840"/>
    </source>
</evidence>
<dbReference type="InterPro" id="IPR004562">
    <property type="entry name" value="LipoylTrfase_LipoateP_Ligase"/>
</dbReference>
<evidence type="ECO:0000256" key="2">
    <source>
        <dbReference type="ARBA" id="ARBA00005124"/>
    </source>
</evidence>
<dbReference type="EMBL" id="JANGAC010000021">
    <property type="protein sequence ID" value="MCQ4925365.1"/>
    <property type="molecule type" value="Genomic_DNA"/>
</dbReference>
<name>A0ABT1SGG5_9FIRM</name>
<dbReference type="CDD" id="cd16443">
    <property type="entry name" value="LplA"/>
    <property type="match status" value="1"/>
</dbReference>
<dbReference type="PANTHER" id="PTHR12561:SF3">
    <property type="entry name" value="LIPOYLTRANSFERASE 1, MITOCHONDRIAL"/>
    <property type="match status" value="1"/>
</dbReference>
<evidence type="ECO:0000256" key="7">
    <source>
        <dbReference type="ARBA" id="ARBA00048037"/>
    </source>
</evidence>
<dbReference type="Pfam" id="PF10437">
    <property type="entry name" value="Lip_prot_lig_C"/>
    <property type="match status" value="1"/>
</dbReference>
<protein>
    <recommendedName>
        <fullName evidence="3">lipoate--protein ligase</fullName>
        <ecNumber evidence="3">6.3.1.20</ecNumber>
    </recommendedName>
</protein>
<organism evidence="9 10">
    <name type="scientific">Tissierella carlieri</name>
    <dbReference type="NCBI Taxonomy" id="689904"/>
    <lineage>
        <taxon>Bacteria</taxon>
        <taxon>Bacillati</taxon>
        <taxon>Bacillota</taxon>
        <taxon>Tissierellia</taxon>
        <taxon>Tissierellales</taxon>
        <taxon>Tissierellaceae</taxon>
        <taxon>Tissierella</taxon>
    </lineage>
</organism>
<evidence type="ECO:0000256" key="1">
    <source>
        <dbReference type="ARBA" id="ARBA00005085"/>
    </source>
</evidence>
<dbReference type="RefSeq" id="WP_256312852.1">
    <property type="nucleotide sequence ID" value="NZ_JANGAC010000021.1"/>
</dbReference>
<dbReference type="InterPro" id="IPR045864">
    <property type="entry name" value="aa-tRNA-synth_II/BPL/LPL"/>
</dbReference>
<evidence type="ECO:0000313" key="10">
    <source>
        <dbReference type="Proteomes" id="UP001524478"/>
    </source>
</evidence>
<dbReference type="InterPro" id="IPR004143">
    <property type="entry name" value="BPL_LPL_catalytic"/>
</dbReference>
<gene>
    <name evidence="9" type="ORF">NE686_19835</name>
</gene>
<evidence type="ECO:0000313" key="9">
    <source>
        <dbReference type="EMBL" id="MCQ4925365.1"/>
    </source>
</evidence>
<keyword evidence="10" id="KW-1185">Reference proteome</keyword>
<dbReference type="NCBIfam" id="TIGR00545">
    <property type="entry name" value="lipoyltrans"/>
    <property type="match status" value="1"/>
</dbReference>
<evidence type="ECO:0000256" key="5">
    <source>
        <dbReference type="ARBA" id="ARBA00022741"/>
    </source>
</evidence>
<evidence type="ECO:0000256" key="4">
    <source>
        <dbReference type="ARBA" id="ARBA00022598"/>
    </source>
</evidence>
<dbReference type="Proteomes" id="UP001524478">
    <property type="component" value="Unassembled WGS sequence"/>
</dbReference>
<dbReference type="Gene3D" id="3.30.390.50">
    <property type="entry name" value="CO dehydrogenase flavoprotein, C-terminal domain"/>
    <property type="match status" value="1"/>
</dbReference>
<reference evidence="9 10" key="1">
    <citation type="submission" date="2022-06" db="EMBL/GenBank/DDBJ databases">
        <title>Isolation of gut microbiota from human fecal samples.</title>
        <authorList>
            <person name="Pamer E.G."/>
            <person name="Barat B."/>
            <person name="Waligurski E."/>
            <person name="Medina S."/>
            <person name="Paddock L."/>
            <person name="Mostad J."/>
        </authorList>
    </citation>
    <scope>NUCLEOTIDE SEQUENCE [LARGE SCALE GENOMIC DNA]</scope>
    <source>
        <strain evidence="9 10">DFI.7.95</strain>
    </source>
</reference>
<dbReference type="PROSITE" id="PS51733">
    <property type="entry name" value="BPL_LPL_CATALYTIC"/>
    <property type="match status" value="1"/>
</dbReference>
<dbReference type="Pfam" id="PF21948">
    <property type="entry name" value="LplA-B_cat"/>
    <property type="match status" value="1"/>
</dbReference>
<dbReference type="EC" id="6.3.1.20" evidence="3"/>
<comment type="caution">
    <text evidence="9">The sequence shown here is derived from an EMBL/GenBank/DDBJ whole genome shotgun (WGS) entry which is preliminary data.</text>
</comment>
<keyword evidence="4 9" id="KW-0436">Ligase</keyword>
<comment type="pathway">
    <text evidence="1">Protein modification; protein lipoylation via exogenous pathway; protein N(6)-(lipoyl)lysine from lipoate: step 2/2.</text>
</comment>
<dbReference type="SUPFAM" id="SSF55681">
    <property type="entry name" value="Class II aaRS and biotin synthetases"/>
    <property type="match status" value="1"/>
</dbReference>
<dbReference type="Gene3D" id="3.30.930.10">
    <property type="entry name" value="Bira Bifunctional Protein, Domain 2"/>
    <property type="match status" value="1"/>
</dbReference>
<sequence length="341" mass="39427">MIYVINNSNDPFFNHAAEEYLMNNFNEEVFMLWINKPSILIGRNQNTLSEINLDYVKENDIIIVRRLSGGGAVYNDLGNMNFSFITYRNSSDGQVKNGFEKFAMPVINALQSLGVNAVFTGRNDITIDGKKFSGNAQYFQKDKLLHHGTLLYDCDMSKLSLALKSKAIKFVDKSVKSVGARVTNIADHMKESMTLLEFREYLKNYVIKTHGIETIYEFNEKDLEEINKIVRERFETWEWNYGKSPNYRYKNSVKYPSGVIEYYLEVEDGQIENISIYGDFFGEKNIQELEERLIGIKHSIKDLENVLNQINIDDYIRGLSVKEFIEGLLDIESNMEGYVCV</sequence>
<accession>A0ABT1SGG5</accession>
<dbReference type="PANTHER" id="PTHR12561">
    <property type="entry name" value="LIPOATE-PROTEIN LIGASE"/>
    <property type="match status" value="1"/>
</dbReference>
<dbReference type="SUPFAM" id="SSF82649">
    <property type="entry name" value="SufE/NifU"/>
    <property type="match status" value="1"/>
</dbReference>
<feature type="domain" description="BPL/LPL catalytic" evidence="8">
    <location>
        <begin position="24"/>
        <end position="214"/>
    </location>
</feature>
<comment type="pathway">
    <text evidence="2">Protein modification; protein lipoylation via exogenous pathway; protein N(6)-(lipoyl)lysine from lipoate: step 1/2.</text>
</comment>
<keyword evidence="5" id="KW-0547">Nucleotide-binding</keyword>
<comment type="catalytic activity">
    <reaction evidence="7">
        <text>L-lysyl-[lipoyl-carrier protein] + (R)-lipoate + ATP = N(6)-[(R)-lipoyl]-L-lysyl-[lipoyl-carrier protein] + AMP + diphosphate + H(+)</text>
        <dbReference type="Rhea" id="RHEA:49288"/>
        <dbReference type="Rhea" id="RHEA-COMP:10500"/>
        <dbReference type="Rhea" id="RHEA-COMP:10502"/>
        <dbReference type="ChEBI" id="CHEBI:15378"/>
        <dbReference type="ChEBI" id="CHEBI:29969"/>
        <dbReference type="ChEBI" id="CHEBI:30616"/>
        <dbReference type="ChEBI" id="CHEBI:33019"/>
        <dbReference type="ChEBI" id="CHEBI:83088"/>
        <dbReference type="ChEBI" id="CHEBI:83099"/>
        <dbReference type="ChEBI" id="CHEBI:456215"/>
        <dbReference type="EC" id="6.3.1.20"/>
    </reaction>
</comment>